<dbReference type="Pfam" id="PF09820">
    <property type="entry name" value="AAA-ATPase_like"/>
    <property type="match status" value="1"/>
</dbReference>
<accession>A0A150QZ83</accession>
<evidence type="ECO:0000259" key="1">
    <source>
        <dbReference type="Pfam" id="PF09820"/>
    </source>
</evidence>
<proteinExistence type="predicted"/>
<dbReference type="PANTHER" id="PTHR34825:SF1">
    <property type="entry name" value="AAA-ATPASE-LIKE DOMAIN-CONTAINING PROTEIN"/>
    <property type="match status" value="1"/>
</dbReference>
<dbReference type="Pfam" id="PF08011">
    <property type="entry name" value="PDDEXK_9"/>
    <property type="match status" value="1"/>
</dbReference>
<dbReference type="EMBL" id="JEMB01003391">
    <property type="protein sequence ID" value="KYF73181.1"/>
    <property type="molecule type" value="Genomic_DNA"/>
</dbReference>
<sequence length="565" mass="64119">MRQKLPIGVDDFREIRELGLEYVDKSQLICDLLDLDARVVLAPRPRRFGKTVNLSMLRWFFERRGEDLSGLFAGLRVWDAGDGYREHFQRHPVISLSFKGTRHDTFEGCWEALRRKIEGVFHEHRALLTTGQLSEWEERHFRAILDGTANRAGYERSLLDLSTYLRRAHGERVVLLLDEYDEPIHAGYTHGYAPQIIGFCRNFLTEALKGNPHLFKAVLTGILRVARESIFSGLNNIAVYSLLRPELNTCFGFTESEVEALLDRAGEGARLDDVRAWYNGYLFGGQVVYNPWSILSFLSSADKRLRGYWVATSANELIRDVLQRHALRLEEPLRALMEGGSIERRLDEDVALSDLAHSEQALWSLLVFTGYLRAEEALGPPGQEPWRLAIPNREVHEVYTSTFRQWLEERLARNGGGIDRLRTALLRGDAEGFARQLQAFATDLLSFHDPGTIEPERVYHAFLLGLLGALEPDHQVRSNRESGRGRPDVLIRPVQAGQPGVVLELKLTGPGRTPEQALEERLEQIREKDYAAELRAAGAAPVHAFAVAFDGKQVWARAEPARLTR</sequence>
<feature type="domain" description="AAA-ATPase-like" evidence="1">
    <location>
        <begin position="6"/>
        <end position="231"/>
    </location>
</feature>
<protein>
    <recommendedName>
        <fullName evidence="1">AAA-ATPase-like domain-containing protein</fullName>
    </recommendedName>
</protein>
<evidence type="ECO:0000313" key="2">
    <source>
        <dbReference type="EMBL" id="KYF73181.1"/>
    </source>
</evidence>
<evidence type="ECO:0000313" key="3">
    <source>
        <dbReference type="Proteomes" id="UP000075635"/>
    </source>
</evidence>
<dbReference type="PANTHER" id="PTHR34825">
    <property type="entry name" value="CONSERVED PROTEIN, WITH A WEAK D-GALACTARATE DEHYDRATASE/ALTRONATE HYDROLASE DOMAIN"/>
    <property type="match status" value="1"/>
</dbReference>
<comment type="caution">
    <text evidence="2">The sequence shown here is derived from an EMBL/GenBank/DDBJ whole genome shotgun (WGS) entry which is preliminary data.</text>
</comment>
<dbReference type="InterPro" id="IPR018631">
    <property type="entry name" value="AAA-ATPase-like_dom"/>
</dbReference>
<organism evidence="2 3">
    <name type="scientific">Sorangium cellulosum</name>
    <name type="common">Polyangium cellulosum</name>
    <dbReference type="NCBI Taxonomy" id="56"/>
    <lineage>
        <taxon>Bacteria</taxon>
        <taxon>Pseudomonadati</taxon>
        <taxon>Myxococcota</taxon>
        <taxon>Polyangia</taxon>
        <taxon>Polyangiales</taxon>
        <taxon>Polyangiaceae</taxon>
        <taxon>Sorangium</taxon>
    </lineage>
</organism>
<dbReference type="AlphaFoldDB" id="A0A150QZ83"/>
<name>A0A150QZ83_SORCE</name>
<gene>
    <name evidence="2" type="ORF">BE17_29395</name>
</gene>
<dbReference type="InterPro" id="IPR012547">
    <property type="entry name" value="PDDEXK_9"/>
</dbReference>
<reference evidence="2 3" key="1">
    <citation type="submission" date="2014-02" db="EMBL/GenBank/DDBJ databases">
        <title>The small core and large imbalanced accessory genome model reveals a collaborative survival strategy of Sorangium cellulosum strains in nature.</title>
        <authorList>
            <person name="Han K."/>
            <person name="Peng R."/>
            <person name="Blom J."/>
            <person name="Li Y.-Z."/>
        </authorList>
    </citation>
    <scope>NUCLEOTIDE SEQUENCE [LARGE SCALE GENOMIC DNA]</scope>
    <source>
        <strain evidence="2 3">So0011-07</strain>
    </source>
</reference>
<dbReference type="Proteomes" id="UP000075635">
    <property type="component" value="Unassembled WGS sequence"/>
</dbReference>